<organism evidence="1 2">
    <name type="scientific">Acetobacter estunensis</name>
    <dbReference type="NCBI Taxonomy" id="104097"/>
    <lineage>
        <taxon>Bacteria</taxon>
        <taxon>Pseudomonadati</taxon>
        <taxon>Pseudomonadota</taxon>
        <taxon>Alphaproteobacteria</taxon>
        <taxon>Acetobacterales</taxon>
        <taxon>Acetobacteraceae</taxon>
        <taxon>Acetobacter</taxon>
    </lineage>
</organism>
<comment type="caution">
    <text evidence="1">The sequence shown here is derived from an EMBL/GenBank/DDBJ whole genome shotgun (WGS) entry which is preliminary data.</text>
</comment>
<protein>
    <submittedName>
        <fullName evidence="1">Uncharacterized protein</fullName>
    </submittedName>
</protein>
<name>A0A967ECI5_9PROT</name>
<evidence type="ECO:0000313" key="2">
    <source>
        <dbReference type="Proteomes" id="UP000597459"/>
    </source>
</evidence>
<dbReference type="GO" id="GO:0016788">
    <property type="term" value="F:hydrolase activity, acting on ester bonds"/>
    <property type="evidence" value="ECO:0007669"/>
    <property type="project" value="InterPro"/>
</dbReference>
<dbReference type="InterPro" id="IPR036514">
    <property type="entry name" value="SGNH_hydro_sf"/>
</dbReference>
<dbReference type="Pfam" id="PF00657">
    <property type="entry name" value="Lipase_GDSL"/>
    <property type="match status" value="1"/>
</dbReference>
<dbReference type="EMBL" id="WOTH01000006">
    <property type="protein sequence ID" value="NHO53301.1"/>
    <property type="molecule type" value="Genomic_DNA"/>
</dbReference>
<dbReference type="CDD" id="cd00229">
    <property type="entry name" value="SGNH_hydrolase"/>
    <property type="match status" value="1"/>
</dbReference>
<sequence>MVDYTLLHSTTSFLPATASVAAGAALVDGWVDIAGGAYGTDSGGVLRRIADDSSSYLKWQLLRPTAENTQDGKAIFSADATKYQRFYVIFRSNRADDATATAYAVGVELSSSGLPYMGAYTLVNGATTWIGDATDTFGTTSYQGVPFTCEVEWTQTDSATTTITLTMTDSSGNVVGTHTLTDTTAALQNVTGSIGVACYSYKGGANSSTNEAGLTAFSGYTAAAVTAPFSTYTLTGPATLTVGTASTFTITPGAGAALTADAVFTLTTTLTGTLSAQKVTIPAGSTSPVTFTLAPSASGTGTLSVTNNASLTDPAALSLTAGTEAQNPTTLTPTVDKSSVLIGGSVVVTYSLDHPATSAETITGWTNGKGSYSPATATIAVGQTSAQLTFTPSGTGSTMVGATLSDTSISAKSTSIAVTQNTTLVPITDKSILFSPSGWTGDTGRGGSVYRKSIWNGAWFEFTWTASAVSPSAVLKMGNASAPNSLNIFVNGAPQLRQIANADITLSNIIPGGQNTAKVFLAYTDPTVLGWAVTARYAAGSVGNVQLPSIQIDSASTPGTARALRPYVVYFGDSITEGVHANNVVDQASNYYGDNGCCHSFMFLQGLDELGYDLCIKAAGGIGFLYGPGDGGVPAFNTSWDMLDSANSVLDSDGHWSGYGDTNTMPTAFILNMGYNDATHYNSTQFQAAIQAAITNLRGSAPDAWIIVTIPFSMRDHNSSQTALIPVYQAAVTAYQAANPTDTKVQLWDFGEDIARLVNLGVGTMEAADKDHPTLRAHSMIAPRFTAKFAALVGGWGAAPTPTPTPSTNERVYTFS</sequence>
<keyword evidence="2" id="KW-1185">Reference proteome</keyword>
<evidence type="ECO:0000313" key="1">
    <source>
        <dbReference type="EMBL" id="NHO53301.1"/>
    </source>
</evidence>
<dbReference type="Proteomes" id="UP000597459">
    <property type="component" value="Unassembled WGS sequence"/>
</dbReference>
<proteinExistence type="predicted"/>
<reference evidence="1" key="1">
    <citation type="submission" date="2019-11" db="EMBL/GenBank/DDBJ databases">
        <title>Description of new Acetobacter species.</title>
        <authorList>
            <person name="Cleenwerck I."/>
            <person name="Sombolestani A.S."/>
        </authorList>
    </citation>
    <scope>NUCLEOTIDE SEQUENCE</scope>
    <source>
        <strain evidence="1">LMG 1626</strain>
    </source>
</reference>
<dbReference type="RefSeq" id="WP_166313437.1">
    <property type="nucleotide sequence ID" value="NZ_WOTH01000006.1"/>
</dbReference>
<dbReference type="SUPFAM" id="SSF52266">
    <property type="entry name" value="SGNH hydrolase"/>
    <property type="match status" value="1"/>
</dbReference>
<gene>
    <name evidence="1" type="ORF">GOB87_04905</name>
</gene>
<accession>A0A967ECI5</accession>
<dbReference type="AlphaFoldDB" id="A0A967ECI5"/>
<dbReference type="Gene3D" id="3.40.50.1110">
    <property type="entry name" value="SGNH hydrolase"/>
    <property type="match status" value="1"/>
</dbReference>
<dbReference type="InterPro" id="IPR001087">
    <property type="entry name" value="GDSL"/>
</dbReference>